<protein>
    <submittedName>
        <fullName evidence="1">Uncharacterized protein</fullName>
    </submittedName>
</protein>
<accession>S4PAN1</accession>
<organism evidence="1">
    <name type="scientific">Pararge aegeria</name>
    <name type="common">speckled wood butterfly</name>
    <dbReference type="NCBI Taxonomy" id="116150"/>
    <lineage>
        <taxon>Eukaryota</taxon>
        <taxon>Metazoa</taxon>
        <taxon>Ecdysozoa</taxon>
        <taxon>Arthropoda</taxon>
        <taxon>Hexapoda</taxon>
        <taxon>Insecta</taxon>
        <taxon>Pterygota</taxon>
        <taxon>Neoptera</taxon>
        <taxon>Endopterygota</taxon>
        <taxon>Lepidoptera</taxon>
        <taxon>Glossata</taxon>
        <taxon>Ditrysia</taxon>
        <taxon>Papilionoidea</taxon>
        <taxon>Nymphalidae</taxon>
        <taxon>Satyrinae</taxon>
        <taxon>Satyrini</taxon>
        <taxon>Parargina</taxon>
        <taxon>Pararge</taxon>
    </lineage>
</organism>
<dbReference type="AlphaFoldDB" id="S4PAN1"/>
<reference evidence="1" key="2">
    <citation type="submission" date="2013-05" db="EMBL/GenBank/DDBJ databases">
        <authorList>
            <person name="Carter J.-M."/>
            <person name="Baker S.C."/>
            <person name="Pink R."/>
            <person name="Carter D.R.F."/>
            <person name="Collins A."/>
            <person name="Tomlin J."/>
            <person name="Gibbs M."/>
            <person name="Breuker C.J."/>
        </authorList>
    </citation>
    <scope>NUCLEOTIDE SEQUENCE</scope>
    <source>
        <tissue evidence="1">Ovary</tissue>
    </source>
</reference>
<feature type="non-terminal residue" evidence="1">
    <location>
        <position position="182"/>
    </location>
</feature>
<dbReference type="EMBL" id="GAIX01008645">
    <property type="protein sequence ID" value="JAA83915.1"/>
    <property type="molecule type" value="Transcribed_RNA"/>
</dbReference>
<sequence length="182" mass="20462">MDIKKGQRKPQNRLLKLSLKKNRVKVDQETKELNRSSDIMIIDESFDKLVSDFQNTVPSKIFSPIVINDSLNTTNEDDIVTNDEPSKSGNVSVISINDVASPINNENSRPSIGGWSPGQNILFATPRTKPVPTTPKDVLNESLEHCSTSKIQQSHHKLLSELYGETWKSIPSLFKSIRHKHC</sequence>
<evidence type="ECO:0000313" key="1">
    <source>
        <dbReference type="EMBL" id="JAA83915.1"/>
    </source>
</evidence>
<reference evidence="1" key="1">
    <citation type="journal article" date="2013" name="BMC Genomics">
        <title>Unscrambling butterfly oogenesis.</title>
        <authorList>
            <person name="Carter J.M."/>
            <person name="Baker S.C."/>
            <person name="Pink R."/>
            <person name="Carter D.R."/>
            <person name="Collins A."/>
            <person name="Tomlin J."/>
            <person name="Gibbs M."/>
            <person name="Breuker C.J."/>
        </authorList>
    </citation>
    <scope>NUCLEOTIDE SEQUENCE</scope>
    <source>
        <tissue evidence="1">Ovary</tissue>
    </source>
</reference>
<proteinExistence type="predicted"/>
<name>S4PAN1_9NEOP</name>